<evidence type="ECO:0000313" key="2">
    <source>
        <dbReference type="EMBL" id="KAG0277000.1"/>
    </source>
</evidence>
<feature type="compositionally biased region" description="Acidic residues" evidence="1">
    <location>
        <begin position="143"/>
        <end position="167"/>
    </location>
</feature>
<name>A0ABQ7JJV5_9FUNG</name>
<keyword evidence="3" id="KW-1185">Reference proteome</keyword>
<dbReference type="Proteomes" id="UP001194696">
    <property type="component" value="Unassembled WGS sequence"/>
</dbReference>
<dbReference type="EMBL" id="JAAAIM010001618">
    <property type="protein sequence ID" value="KAG0277000.1"/>
    <property type="molecule type" value="Genomic_DNA"/>
</dbReference>
<sequence length="247" mass="28559">MPVVPSGRLRLKHAANLINHHLSDLNILFEPQLRESVGPTGTEYVFIDYLQETIPELKDLNEAQVRRAIKYDAVDRLELHPEHSQVRRCRPFDENEAVDRMLFVDDIDIFGHEDDPTAIFQQLLLPYPGEPLDLPSSRNSSNDSDDDGCQQEANSDDDDTNDNEESSSQESMDHQALNNQTIIRPYGNKPTRFFQGFCYVEFPSRDLCIQMSSRILSRNNSVRVMPMRQWRKLESEYLSLRTKAHAH</sequence>
<reference evidence="2 3" key="1">
    <citation type="journal article" date="2020" name="Fungal Divers.">
        <title>Resolving the Mortierellaceae phylogeny through synthesis of multi-gene phylogenetics and phylogenomics.</title>
        <authorList>
            <person name="Vandepol N."/>
            <person name="Liber J."/>
            <person name="Desiro A."/>
            <person name="Na H."/>
            <person name="Kennedy M."/>
            <person name="Barry K."/>
            <person name="Grigoriev I.V."/>
            <person name="Miller A.N."/>
            <person name="O'Donnell K."/>
            <person name="Stajich J.E."/>
            <person name="Bonito G."/>
        </authorList>
    </citation>
    <scope>NUCLEOTIDE SEQUENCE [LARGE SCALE GENOMIC DNA]</scope>
    <source>
        <strain evidence="2 3">AD045</strain>
    </source>
</reference>
<accession>A0ABQ7JJV5</accession>
<organism evidence="2 3">
    <name type="scientific">Linnemannia gamsii</name>
    <dbReference type="NCBI Taxonomy" id="64522"/>
    <lineage>
        <taxon>Eukaryota</taxon>
        <taxon>Fungi</taxon>
        <taxon>Fungi incertae sedis</taxon>
        <taxon>Mucoromycota</taxon>
        <taxon>Mortierellomycotina</taxon>
        <taxon>Mortierellomycetes</taxon>
        <taxon>Mortierellales</taxon>
        <taxon>Mortierellaceae</taxon>
        <taxon>Linnemannia</taxon>
    </lineage>
</organism>
<evidence type="ECO:0000313" key="3">
    <source>
        <dbReference type="Proteomes" id="UP001194696"/>
    </source>
</evidence>
<feature type="region of interest" description="Disordered" evidence="1">
    <location>
        <begin position="130"/>
        <end position="177"/>
    </location>
</feature>
<comment type="caution">
    <text evidence="2">The sequence shown here is derived from an EMBL/GenBank/DDBJ whole genome shotgun (WGS) entry which is preliminary data.</text>
</comment>
<protein>
    <submittedName>
        <fullName evidence="2">Uncharacterized protein</fullName>
    </submittedName>
</protein>
<evidence type="ECO:0000256" key="1">
    <source>
        <dbReference type="SAM" id="MobiDB-lite"/>
    </source>
</evidence>
<gene>
    <name evidence="2" type="ORF">BGZ96_003042</name>
</gene>
<proteinExistence type="predicted"/>
<feature type="compositionally biased region" description="Low complexity" evidence="1">
    <location>
        <begin position="131"/>
        <end position="142"/>
    </location>
</feature>